<reference evidence="3 4" key="1">
    <citation type="journal article" date="2016" name="Environ. Microbiol.">
        <title>Genomic resolution of a cold subsurface aquifer community provides metabolic insights for novel microbes adapted to high CO concentrations.</title>
        <authorList>
            <person name="Probst A.J."/>
            <person name="Castelle C.J."/>
            <person name="Singh A."/>
            <person name="Brown C.T."/>
            <person name="Anantharaman K."/>
            <person name="Sharon I."/>
            <person name="Hug L.A."/>
            <person name="Burstein D."/>
            <person name="Emerson J.B."/>
            <person name="Thomas B.C."/>
            <person name="Banfield J.F."/>
        </authorList>
    </citation>
    <scope>NUCLEOTIDE SEQUENCE [LARGE SCALE GENOMIC DNA]</scope>
    <source>
        <strain evidence="3">CG2_30_40_21</strain>
    </source>
</reference>
<dbReference type="STRING" id="1817895.AUJ95_08605"/>
<keyword evidence="2" id="KW-1133">Transmembrane helix</keyword>
<evidence type="ECO:0000256" key="2">
    <source>
        <dbReference type="SAM" id="Phobius"/>
    </source>
</evidence>
<feature type="transmembrane region" description="Helical" evidence="2">
    <location>
        <begin position="146"/>
        <end position="165"/>
    </location>
</feature>
<evidence type="ECO:0000256" key="1">
    <source>
        <dbReference type="SAM" id="MobiDB-lite"/>
    </source>
</evidence>
<accession>A0A1J5DZP0</accession>
<dbReference type="AlphaFoldDB" id="A0A1J5DZP0"/>
<dbReference type="EMBL" id="MNYI01000221">
    <property type="protein sequence ID" value="OIP37135.1"/>
    <property type="molecule type" value="Genomic_DNA"/>
</dbReference>
<keyword evidence="2" id="KW-0812">Transmembrane</keyword>
<protein>
    <recommendedName>
        <fullName evidence="5">Prepilin-type N-terminal cleavage/methylation domain-containing protein</fullName>
    </recommendedName>
</protein>
<evidence type="ECO:0000313" key="4">
    <source>
        <dbReference type="Proteomes" id="UP000183085"/>
    </source>
</evidence>
<organism evidence="3 4">
    <name type="scientific">Candidatus Desantisbacteria bacterium CG2_30_40_21</name>
    <dbReference type="NCBI Taxonomy" id="1817895"/>
    <lineage>
        <taxon>Bacteria</taxon>
        <taxon>Candidatus Desantisiibacteriota</taxon>
    </lineage>
</organism>
<feature type="compositionally biased region" description="Basic and acidic residues" evidence="1">
    <location>
        <begin position="76"/>
        <end position="88"/>
    </location>
</feature>
<sequence length="322" mass="35950">MKQIIFVTVFLSLFFTVGTVDARWIPENATSEDIDRLIQMEKEDKEKIIKEQYLKKHKIEQKREKEGQNVTTEGMIEKKGERGKEGREISPQVLSSDAQQQVVSGISGISGVSTPEQKTSITGQEEGKAAGIAKPIEIKKPGWKDWLIIGLFLFISIGSLIFYFYSINKINKKITDRRITSKGITLVEILIATVIVAISILCILKAFQQSSLIHPHTGEASKAITLCQEKLEEIRSMPYGSLTVGTIEQQKISMPPYGWNGNTPINGGATRSVTIKKIKEEGSPPTFEETDGAFDYLKATVKMEWGTTPLKRELSVFIAERP</sequence>
<dbReference type="Proteomes" id="UP000183085">
    <property type="component" value="Unassembled WGS sequence"/>
</dbReference>
<evidence type="ECO:0000313" key="3">
    <source>
        <dbReference type="EMBL" id="OIP37135.1"/>
    </source>
</evidence>
<feature type="transmembrane region" description="Helical" evidence="2">
    <location>
        <begin position="186"/>
        <end position="207"/>
    </location>
</feature>
<proteinExistence type="predicted"/>
<comment type="caution">
    <text evidence="3">The sequence shown here is derived from an EMBL/GenBank/DDBJ whole genome shotgun (WGS) entry which is preliminary data.</text>
</comment>
<feature type="region of interest" description="Disordered" evidence="1">
    <location>
        <begin position="76"/>
        <end position="99"/>
    </location>
</feature>
<keyword evidence="2" id="KW-0472">Membrane</keyword>
<evidence type="ECO:0008006" key="5">
    <source>
        <dbReference type="Google" id="ProtNLM"/>
    </source>
</evidence>
<name>A0A1J5DZP0_9BACT</name>
<gene>
    <name evidence="3" type="ORF">AUJ95_08605</name>
</gene>